<evidence type="ECO:0000313" key="1">
    <source>
        <dbReference type="EMBL" id="CAI2375907.1"/>
    </source>
</evidence>
<comment type="caution">
    <text evidence="1">The sequence shown here is derived from an EMBL/GenBank/DDBJ whole genome shotgun (WGS) entry which is preliminary data.</text>
</comment>
<name>A0AAD2D0U6_EUPCR</name>
<sequence>MLEKRQASTRKKVSRKSLQNKLAHHVIDKYNQKKVANPKQIKRRITSQYKSIENFERFHHRRVMSAIDDRFVLNSTKKHLLNNNDQIQTISDFMRDRAIKFQQLDNELKNVLKMPNNKIINRGGKLAVLISPSVVEKVTKISQNVLKKNEKVFKSKSISNLTLKDGYLKLGNLNHISNFKQTPKPNLNIETIPYSPKSSILGEIMEHRIQAQTTKSCQRKPRRKIRVKKSNEFLLSTKMMKITKYLEKYSAARDD</sequence>
<reference evidence="1" key="1">
    <citation type="submission" date="2023-07" db="EMBL/GenBank/DDBJ databases">
        <authorList>
            <consortium name="AG Swart"/>
            <person name="Singh M."/>
            <person name="Singh A."/>
            <person name="Seah K."/>
            <person name="Emmerich C."/>
        </authorList>
    </citation>
    <scope>NUCLEOTIDE SEQUENCE</scope>
    <source>
        <strain evidence="1">DP1</strain>
    </source>
</reference>
<organism evidence="1 2">
    <name type="scientific">Euplotes crassus</name>
    <dbReference type="NCBI Taxonomy" id="5936"/>
    <lineage>
        <taxon>Eukaryota</taxon>
        <taxon>Sar</taxon>
        <taxon>Alveolata</taxon>
        <taxon>Ciliophora</taxon>
        <taxon>Intramacronucleata</taxon>
        <taxon>Spirotrichea</taxon>
        <taxon>Hypotrichia</taxon>
        <taxon>Euplotida</taxon>
        <taxon>Euplotidae</taxon>
        <taxon>Moneuplotes</taxon>
    </lineage>
</organism>
<evidence type="ECO:0000313" key="2">
    <source>
        <dbReference type="Proteomes" id="UP001295684"/>
    </source>
</evidence>
<proteinExistence type="predicted"/>
<dbReference type="AlphaFoldDB" id="A0AAD2D0U6"/>
<dbReference type="Proteomes" id="UP001295684">
    <property type="component" value="Unassembled WGS sequence"/>
</dbReference>
<gene>
    <name evidence="1" type="ORF">ECRASSUSDP1_LOCUS17273</name>
</gene>
<keyword evidence="2" id="KW-1185">Reference proteome</keyword>
<protein>
    <submittedName>
        <fullName evidence="1">Uncharacterized protein</fullName>
    </submittedName>
</protein>
<dbReference type="EMBL" id="CAMPGE010017422">
    <property type="protein sequence ID" value="CAI2375907.1"/>
    <property type="molecule type" value="Genomic_DNA"/>
</dbReference>
<accession>A0AAD2D0U6</accession>